<comment type="subcellular location">
    <subcellularLocation>
        <location evidence="9">Cell membrane</location>
        <topology evidence="9">Multi-pass membrane protein</topology>
    </subcellularLocation>
</comment>
<evidence type="ECO:0000256" key="11">
    <source>
        <dbReference type="RuleBase" id="RU004181"/>
    </source>
</evidence>
<evidence type="ECO:0000313" key="12">
    <source>
        <dbReference type="EMBL" id="PWB70391.1"/>
    </source>
</evidence>
<proteinExistence type="inferred from homology"/>
<keyword evidence="3 9" id="KW-0645">Protease</keyword>
<dbReference type="GO" id="GO:0006508">
    <property type="term" value="P:proteolysis"/>
    <property type="evidence" value="ECO:0007669"/>
    <property type="project" value="UniProtKB-KW"/>
</dbReference>
<dbReference type="Proteomes" id="UP000250918">
    <property type="component" value="Unassembled WGS sequence"/>
</dbReference>
<dbReference type="EC" id="3.4.23.36" evidence="9"/>
<gene>
    <name evidence="9 12" type="primary">lspA</name>
    <name evidence="12" type="ORF">C3F09_09155</name>
</gene>
<comment type="caution">
    <text evidence="12">The sequence shown here is derived from an EMBL/GenBank/DDBJ whole genome shotgun (WGS) entry which is preliminary data.</text>
</comment>
<dbReference type="PANTHER" id="PTHR33695:SF1">
    <property type="entry name" value="LIPOPROTEIN SIGNAL PEPTIDASE"/>
    <property type="match status" value="1"/>
</dbReference>
<dbReference type="AlphaFoldDB" id="A0A855X487"/>
<keyword evidence="7 9" id="KW-1133">Transmembrane helix</keyword>
<dbReference type="InterPro" id="IPR001872">
    <property type="entry name" value="Peptidase_A8"/>
</dbReference>
<evidence type="ECO:0000256" key="4">
    <source>
        <dbReference type="ARBA" id="ARBA00022692"/>
    </source>
</evidence>
<evidence type="ECO:0000256" key="6">
    <source>
        <dbReference type="ARBA" id="ARBA00022801"/>
    </source>
</evidence>
<dbReference type="EMBL" id="PQAP01000146">
    <property type="protein sequence ID" value="PWB70391.1"/>
    <property type="molecule type" value="Genomic_DNA"/>
</dbReference>
<protein>
    <recommendedName>
        <fullName evidence="9">Lipoprotein signal peptidase</fullName>
        <ecNumber evidence="9">3.4.23.36</ecNumber>
    </recommendedName>
    <alternativeName>
        <fullName evidence="9">Prolipoprotein signal peptidase</fullName>
    </alternativeName>
    <alternativeName>
        <fullName evidence="9">Signal peptidase II</fullName>
        <shortName evidence="9">SPase II</shortName>
    </alternativeName>
</protein>
<dbReference type="GO" id="GO:0005886">
    <property type="term" value="C:plasma membrane"/>
    <property type="evidence" value="ECO:0007669"/>
    <property type="project" value="UniProtKB-SubCell"/>
</dbReference>
<dbReference type="UniPathway" id="UPA00665"/>
<evidence type="ECO:0000256" key="5">
    <source>
        <dbReference type="ARBA" id="ARBA00022750"/>
    </source>
</evidence>
<evidence type="ECO:0000256" key="8">
    <source>
        <dbReference type="ARBA" id="ARBA00023136"/>
    </source>
</evidence>
<keyword evidence="6 9" id="KW-0378">Hydrolase</keyword>
<feature type="active site" evidence="9">
    <location>
        <position position="179"/>
    </location>
</feature>
<keyword evidence="4 9" id="KW-0812">Transmembrane</keyword>
<dbReference type="GO" id="GO:0004190">
    <property type="term" value="F:aspartic-type endopeptidase activity"/>
    <property type="evidence" value="ECO:0007669"/>
    <property type="project" value="UniProtKB-UniRule"/>
</dbReference>
<evidence type="ECO:0000256" key="1">
    <source>
        <dbReference type="ARBA" id="ARBA00006139"/>
    </source>
</evidence>
<feature type="transmembrane region" description="Helical" evidence="9">
    <location>
        <begin position="43"/>
        <end position="60"/>
    </location>
</feature>
<evidence type="ECO:0000256" key="2">
    <source>
        <dbReference type="ARBA" id="ARBA00022475"/>
    </source>
</evidence>
<comment type="catalytic activity">
    <reaction evidence="9 10">
        <text>Release of signal peptides from bacterial membrane prolipoproteins. Hydrolyzes -Xaa-Yaa-Zaa-|-(S,diacylglyceryl)Cys-, in which Xaa is hydrophobic (preferably Leu), and Yaa (Ala or Ser) and Zaa (Gly or Ala) have small, neutral side chains.</text>
        <dbReference type="EC" id="3.4.23.36"/>
    </reaction>
</comment>
<organism evidence="12 13">
    <name type="scientific">candidate division GN15 bacterium</name>
    <dbReference type="NCBI Taxonomy" id="2072418"/>
    <lineage>
        <taxon>Bacteria</taxon>
        <taxon>candidate division GN15</taxon>
    </lineage>
</organism>
<evidence type="ECO:0000256" key="10">
    <source>
        <dbReference type="RuleBase" id="RU000594"/>
    </source>
</evidence>
<evidence type="ECO:0000256" key="9">
    <source>
        <dbReference type="HAMAP-Rule" id="MF_00161"/>
    </source>
</evidence>
<keyword evidence="5 9" id="KW-0064">Aspartyl protease</keyword>
<feature type="active site" evidence="9">
    <location>
        <position position="153"/>
    </location>
</feature>
<comment type="similarity">
    <text evidence="1 9 11">Belongs to the peptidase A8 family.</text>
</comment>
<keyword evidence="2 9" id="KW-1003">Cell membrane</keyword>
<evidence type="ECO:0000313" key="13">
    <source>
        <dbReference type="Proteomes" id="UP000250918"/>
    </source>
</evidence>
<accession>A0A855X487</accession>
<dbReference type="HAMAP" id="MF_00161">
    <property type="entry name" value="LspA"/>
    <property type="match status" value="1"/>
</dbReference>
<feature type="transmembrane region" description="Helical" evidence="9">
    <location>
        <begin position="126"/>
        <end position="143"/>
    </location>
</feature>
<feature type="transmembrane region" description="Helical" evidence="9">
    <location>
        <begin position="101"/>
        <end position="119"/>
    </location>
</feature>
<sequence>MPQLRQADQYGASGSCAARAAVYRVQGKGRGQEIVRTVTVKKLIWPLIIIVLVVLADQLTKHWALAALDGQPSKSIIGDFFRLSLVYNRGGAMGTAFGPSTGYLIMALIILPILGFYLWRYRESGAVALPLAFIFGGAVGNVIDRIQFGHVIDFIDIDIPDINVLGFQLERWWTFNIADSAITCALVWLVFYMVFHRPQGEGKTGGQSSGE</sequence>
<evidence type="ECO:0000256" key="7">
    <source>
        <dbReference type="ARBA" id="ARBA00022989"/>
    </source>
</evidence>
<comment type="function">
    <text evidence="9 10">This protein specifically catalyzes the removal of signal peptides from prolipoproteins.</text>
</comment>
<reference evidence="12 13" key="1">
    <citation type="journal article" date="2018" name="ISME J.">
        <title>A methanotrophic archaeon couples anaerobic oxidation of methane to Fe(III) reduction.</title>
        <authorList>
            <person name="Cai C."/>
            <person name="Leu A.O."/>
            <person name="Xie G.J."/>
            <person name="Guo J."/>
            <person name="Feng Y."/>
            <person name="Zhao J.X."/>
            <person name="Tyson G.W."/>
            <person name="Yuan Z."/>
            <person name="Hu S."/>
        </authorList>
    </citation>
    <scope>NUCLEOTIDE SEQUENCE [LARGE SCALE GENOMIC DNA]</scope>
    <source>
        <strain evidence="12">FeB_12</strain>
    </source>
</reference>
<dbReference type="PANTHER" id="PTHR33695">
    <property type="entry name" value="LIPOPROTEIN SIGNAL PEPTIDASE"/>
    <property type="match status" value="1"/>
</dbReference>
<name>A0A855X487_9BACT</name>
<keyword evidence="8 9" id="KW-0472">Membrane</keyword>
<dbReference type="Pfam" id="PF01252">
    <property type="entry name" value="Peptidase_A8"/>
    <property type="match status" value="1"/>
</dbReference>
<feature type="transmembrane region" description="Helical" evidence="9">
    <location>
        <begin position="173"/>
        <end position="195"/>
    </location>
</feature>
<dbReference type="PRINTS" id="PR00781">
    <property type="entry name" value="LIPOSIGPTASE"/>
</dbReference>
<evidence type="ECO:0000256" key="3">
    <source>
        <dbReference type="ARBA" id="ARBA00022670"/>
    </source>
</evidence>
<dbReference type="PROSITE" id="PS00855">
    <property type="entry name" value="SPASE_II"/>
    <property type="match status" value="1"/>
</dbReference>
<dbReference type="NCBIfam" id="TIGR00077">
    <property type="entry name" value="lspA"/>
    <property type="match status" value="1"/>
</dbReference>
<comment type="pathway">
    <text evidence="9">Protein modification; lipoprotein biosynthesis (signal peptide cleavage).</text>
</comment>